<dbReference type="GO" id="GO:0009002">
    <property type="term" value="F:serine-type D-Ala-D-Ala carboxypeptidase activity"/>
    <property type="evidence" value="ECO:0007669"/>
    <property type="project" value="InterPro"/>
</dbReference>
<dbReference type="InterPro" id="IPR012338">
    <property type="entry name" value="Beta-lactam/transpept-like"/>
</dbReference>
<evidence type="ECO:0000256" key="8">
    <source>
        <dbReference type="PIRSR" id="PIRSR618044-2"/>
    </source>
</evidence>
<organism evidence="11 12">
    <name type="scientific">Candidatus Shapirobacteria bacterium CG07_land_8_20_14_0_80_39_12</name>
    <dbReference type="NCBI Taxonomy" id="1974480"/>
    <lineage>
        <taxon>Bacteria</taxon>
        <taxon>Candidatus Shapironibacteriota</taxon>
    </lineage>
</organism>
<keyword evidence="5" id="KW-0573">Peptidoglycan synthesis</keyword>
<comment type="similarity">
    <text evidence="1 9">Belongs to the peptidase S11 family.</text>
</comment>
<proteinExistence type="inferred from homology"/>
<evidence type="ECO:0000256" key="7">
    <source>
        <dbReference type="PIRSR" id="PIRSR618044-1"/>
    </source>
</evidence>
<evidence type="ECO:0000256" key="4">
    <source>
        <dbReference type="ARBA" id="ARBA00022960"/>
    </source>
</evidence>
<dbReference type="PRINTS" id="PR00725">
    <property type="entry name" value="DADACBPTASE1"/>
</dbReference>
<feature type="active site" description="Acyl-ester intermediate" evidence="7">
    <location>
        <position position="106"/>
    </location>
</feature>
<protein>
    <recommendedName>
        <fullName evidence="10">Peptidase S11 D-alanyl-D-alanine carboxypeptidase A N-terminal domain-containing protein</fullName>
    </recommendedName>
</protein>
<dbReference type="Gene3D" id="3.40.710.10">
    <property type="entry name" value="DD-peptidase/beta-lactamase superfamily"/>
    <property type="match status" value="1"/>
</dbReference>
<feature type="binding site" evidence="8">
    <location>
        <position position="274"/>
    </location>
    <ligand>
        <name>substrate</name>
    </ligand>
</feature>
<dbReference type="AlphaFoldDB" id="A0A2M6YQE5"/>
<keyword evidence="2" id="KW-0732">Signal</keyword>
<comment type="caution">
    <text evidence="11">The sequence shown here is derived from an EMBL/GenBank/DDBJ whole genome shotgun (WGS) entry which is preliminary data.</text>
</comment>
<dbReference type="SUPFAM" id="SSF56601">
    <property type="entry name" value="beta-lactamase/transpeptidase-like"/>
    <property type="match status" value="1"/>
</dbReference>
<dbReference type="GO" id="GO:0006508">
    <property type="term" value="P:proteolysis"/>
    <property type="evidence" value="ECO:0007669"/>
    <property type="project" value="InterPro"/>
</dbReference>
<dbReference type="InterPro" id="IPR018044">
    <property type="entry name" value="Peptidase_S11"/>
</dbReference>
<evidence type="ECO:0000256" key="1">
    <source>
        <dbReference type="ARBA" id="ARBA00007164"/>
    </source>
</evidence>
<evidence type="ECO:0000256" key="2">
    <source>
        <dbReference type="ARBA" id="ARBA00022729"/>
    </source>
</evidence>
<feature type="domain" description="Peptidase S11 D-alanyl-D-alanine carboxypeptidase A N-terminal" evidence="10">
    <location>
        <begin position="76"/>
        <end position="304"/>
    </location>
</feature>
<dbReference type="GO" id="GO:0009252">
    <property type="term" value="P:peptidoglycan biosynthetic process"/>
    <property type="evidence" value="ECO:0007669"/>
    <property type="project" value="UniProtKB-KW"/>
</dbReference>
<dbReference type="PANTHER" id="PTHR21581:SF33">
    <property type="entry name" value="D-ALANYL-D-ALANINE CARBOXYPEPTIDASE DACB"/>
    <property type="match status" value="1"/>
</dbReference>
<evidence type="ECO:0000313" key="12">
    <source>
        <dbReference type="Proteomes" id="UP000229559"/>
    </source>
</evidence>
<dbReference type="PANTHER" id="PTHR21581">
    <property type="entry name" value="D-ALANYL-D-ALANINE CARBOXYPEPTIDASE"/>
    <property type="match status" value="1"/>
</dbReference>
<feature type="active site" evidence="7">
    <location>
        <position position="159"/>
    </location>
</feature>
<evidence type="ECO:0000256" key="9">
    <source>
        <dbReference type="RuleBase" id="RU004016"/>
    </source>
</evidence>
<evidence type="ECO:0000313" key="11">
    <source>
        <dbReference type="EMBL" id="PIU33366.1"/>
    </source>
</evidence>
<evidence type="ECO:0000259" key="10">
    <source>
        <dbReference type="Pfam" id="PF00768"/>
    </source>
</evidence>
<dbReference type="Proteomes" id="UP000229559">
    <property type="component" value="Unassembled WGS sequence"/>
</dbReference>
<evidence type="ECO:0000256" key="6">
    <source>
        <dbReference type="ARBA" id="ARBA00023316"/>
    </source>
</evidence>
<dbReference type="GO" id="GO:0071555">
    <property type="term" value="P:cell wall organization"/>
    <property type="evidence" value="ECO:0007669"/>
    <property type="project" value="UniProtKB-KW"/>
</dbReference>
<feature type="active site" description="Proton acceptor" evidence="7">
    <location>
        <position position="109"/>
    </location>
</feature>
<sequence length="331" mass="36596">MRLKMFPLRKNNQVLILKIKRASLFVFCLLFFFIPSQNFYAVIQATPLPSSTQELDFPLPTVANYPVNLEKTPTLSLTARSLVVVDRDSAALLVGRNENLRVLPASTVKVMTALVALDYYRLDNVLVVGKMEKNGQGIDLIEGEKITVKNLLYGLLVSSANDAALVLAQNYPGGMVGFVKAMNQKAQALNLTHTYFANPTGLDSDPEGNLLTDFSYTTALDLARLAATALKNQFLLEIFSTLSITITDVEGKISHQLDNINELLNFLPGMKGVKTGWTEEAGECLVGYTERDGHGIITVVLGSQDRFGETVKLTNWIFDNFRWLEITPSID</sequence>
<evidence type="ECO:0000256" key="5">
    <source>
        <dbReference type="ARBA" id="ARBA00022984"/>
    </source>
</evidence>
<gene>
    <name evidence="11" type="ORF">COT04_00400</name>
</gene>
<evidence type="ECO:0000256" key="3">
    <source>
        <dbReference type="ARBA" id="ARBA00022801"/>
    </source>
</evidence>
<accession>A0A2M6YQE5</accession>
<dbReference type="Pfam" id="PF00768">
    <property type="entry name" value="Peptidase_S11"/>
    <property type="match status" value="1"/>
</dbReference>
<keyword evidence="6" id="KW-0961">Cell wall biogenesis/degradation</keyword>
<dbReference type="InterPro" id="IPR001967">
    <property type="entry name" value="Peptidase_S11_N"/>
</dbReference>
<dbReference type="GO" id="GO:0008360">
    <property type="term" value="P:regulation of cell shape"/>
    <property type="evidence" value="ECO:0007669"/>
    <property type="project" value="UniProtKB-KW"/>
</dbReference>
<keyword evidence="3" id="KW-0378">Hydrolase</keyword>
<dbReference type="EMBL" id="PEXA01000013">
    <property type="protein sequence ID" value="PIU33366.1"/>
    <property type="molecule type" value="Genomic_DNA"/>
</dbReference>
<reference evidence="12" key="1">
    <citation type="submission" date="2017-09" db="EMBL/GenBank/DDBJ databases">
        <title>Depth-based differentiation of microbial function through sediment-hosted aquifers and enrichment of novel symbionts in the deep terrestrial subsurface.</title>
        <authorList>
            <person name="Probst A.J."/>
            <person name="Ladd B."/>
            <person name="Jarett J.K."/>
            <person name="Geller-Mcgrath D.E."/>
            <person name="Sieber C.M.K."/>
            <person name="Emerson J.B."/>
            <person name="Anantharaman K."/>
            <person name="Thomas B.C."/>
            <person name="Malmstrom R."/>
            <person name="Stieglmeier M."/>
            <person name="Klingl A."/>
            <person name="Woyke T."/>
            <person name="Ryan C.M."/>
            <person name="Banfield J.F."/>
        </authorList>
    </citation>
    <scope>NUCLEOTIDE SEQUENCE [LARGE SCALE GENOMIC DNA]</scope>
</reference>
<keyword evidence="4" id="KW-0133">Cell shape</keyword>
<name>A0A2M6YQE5_9BACT</name>